<dbReference type="GO" id="GO:0004452">
    <property type="term" value="F:isopentenyl-diphosphate delta-isomerase activity"/>
    <property type="evidence" value="ECO:0007669"/>
    <property type="project" value="TreeGrafter"/>
</dbReference>
<dbReference type="InterPro" id="IPR015797">
    <property type="entry name" value="NUDIX_hydrolase-like_dom_sf"/>
</dbReference>
<dbReference type="GO" id="GO:0005737">
    <property type="term" value="C:cytoplasm"/>
    <property type="evidence" value="ECO:0007669"/>
    <property type="project" value="TreeGrafter"/>
</dbReference>
<evidence type="ECO:0000259" key="1">
    <source>
        <dbReference type="PROSITE" id="PS51462"/>
    </source>
</evidence>
<dbReference type="AlphaFoldDB" id="A0A9D2QWX0"/>
<dbReference type="InterPro" id="IPR000086">
    <property type="entry name" value="NUDIX_hydrolase_dom"/>
</dbReference>
<dbReference type="EMBL" id="DWUY01000255">
    <property type="protein sequence ID" value="HJD29568.1"/>
    <property type="molecule type" value="Genomic_DNA"/>
</dbReference>
<accession>A0A9D2QWX0</accession>
<dbReference type="PROSITE" id="PS51462">
    <property type="entry name" value="NUDIX"/>
    <property type="match status" value="1"/>
</dbReference>
<dbReference type="PANTHER" id="PTHR10885:SF20">
    <property type="entry name" value="NUDIX HYDROLASE DOMAIN-CONTAINING PROTEIN"/>
    <property type="match status" value="1"/>
</dbReference>
<dbReference type="Proteomes" id="UP000823892">
    <property type="component" value="Unassembled WGS sequence"/>
</dbReference>
<proteinExistence type="predicted"/>
<dbReference type="Gene3D" id="3.90.79.10">
    <property type="entry name" value="Nucleoside Triphosphate Pyrophosphohydrolase"/>
    <property type="match status" value="1"/>
</dbReference>
<gene>
    <name evidence="2" type="ORF">H9914_11335</name>
</gene>
<evidence type="ECO:0000313" key="3">
    <source>
        <dbReference type="Proteomes" id="UP000823892"/>
    </source>
</evidence>
<reference evidence="2" key="1">
    <citation type="journal article" date="2021" name="PeerJ">
        <title>Extensive microbial diversity within the chicken gut microbiome revealed by metagenomics and culture.</title>
        <authorList>
            <person name="Gilroy R."/>
            <person name="Ravi A."/>
            <person name="Getino M."/>
            <person name="Pursley I."/>
            <person name="Horton D.L."/>
            <person name="Alikhan N.F."/>
            <person name="Baker D."/>
            <person name="Gharbi K."/>
            <person name="Hall N."/>
            <person name="Watson M."/>
            <person name="Adriaenssens E.M."/>
            <person name="Foster-Nyarko E."/>
            <person name="Jarju S."/>
            <person name="Secka A."/>
            <person name="Antonio M."/>
            <person name="Oren A."/>
            <person name="Chaudhuri R.R."/>
            <person name="La Ragione R."/>
            <person name="Hildebrand F."/>
            <person name="Pallen M.J."/>
        </authorList>
    </citation>
    <scope>NUCLEOTIDE SEQUENCE</scope>
    <source>
        <strain evidence="2">ChiBcec6-4105</strain>
    </source>
</reference>
<reference evidence="2" key="2">
    <citation type="submission" date="2021-04" db="EMBL/GenBank/DDBJ databases">
        <authorList>
            <person name="Gilroy R."/>
        </authorList>
    </citation>
    <scope>NUCLEOTIDE SEQUENCE</scope>
    <source>
        <strain evidence="2">ChiBcec6-4105</strain>
    </source>
</reference>
<feature type="domain" description="Nudix hydrolase" evidence="1">
    <location>
        <begin position="166"/>
        <end position="311"/>
    </location>
</feature>
<dbReference type="PANTHER" id="PTHR10885">
    <property type="entry name" value="ISOPENTENYL-DIPHOSPHATE DELTA-ISOMERASE"/>
    <property type="match status" value="1"/>
</dbReference>
<protein>
    <submittedName>
        <fullName evidence="2">NUDIX domain-containing protein</fullName>
    </submittedName>
</protein>
<evidence type="ECO:0000313" key="2">
    <source>
        <dbReference type="EMBL" id="HJD29568.1"/>
    </source>
</evidence>
<dbReference type="Pfam" id="PF00293">
    <property type="entry name" value="NUDIX"/>
    <property type="match status" value="1"/>
</dbReference>
<organism evidence="2 3">
    <name type="scientific">Candidatus Blautia avicola</name>
    <dbReference type="NCBI Taxonomy" id="2838483"/>
    <lineage>
        <taxon>Bacteria</taxon>
        <taxon>Bacillati</taxon>
        <taxon>Bacillota</taxon>
        <taxon>Clostridia</taxon>
        <taxon>Lachnospirales</taxon>
        <taxon>Lachnospiraceae</taxon>
        <taxon>Blautia</taxon>
    </lineage>
</organism>
<dbReference type="GO" id="GO:0009240">
    <property type="term" value="P:isopentenyl diphosphate biosynthetic process"/>
    <property type="evidence" value="ECO:0007669"/>
    <property type="project" value="TreeGrafter"/>
</dbReference>
<comment type="caution">
    <text evidence="2">The sequence shown here is derived from an EMBL/GenBank/DDBJ whole genome shotgun (WGS) entry which is preliminary data.</text>
</comment>
<name>A0A9D2QWX0_9FIRM</name>
<dbReference type="SUPFAM" id="SSF55811">
    <property type="entry name" value="Nudix"/>
    <property type="match status" value="1"/>
</dbReference>
<dbReference type="CDD" id="cd04692">
    <property type="entry name" value="NUDIX_Hydrolase"/>
    <property type="match status" value="1"/>
</dbReference>
<sequence>MSEKLGIFCALDQKEKYQILKETMKEGESPEECLRRTVSSKNSDPFAWKARGILTLVREEKPAEYVFLFRAWQPAPEGRKEETDTVCWSKCDEILQNLAGEEEKICFRLLMEEGPFFSLKVTFDRRDILRSAAVNGKPLELFDILKEDGSPVGIVRERGVAHLDGSLHPTSHIWIVRRNHSSGWDLLLQKRSLSKDSNPGCYDISSAGHVSAGDAYLPAALRELGEELGIRAEEKDLHLAGMRKAYFEDVFYGKPFRDYEISAVYVYDKPVDEKKLTLQEAEVEAIKWMDFQECCRKVEHGGMKHCIYMDELEIVERYLKKVEDMAQ</sequence>